<organism evidence="2 3">
    <name type="scientific">Jiella mangrovi</name>
    <dbReference type="NCBI Taxonomy" id="2821407"/>
    <lineage>
        <taxon>Bacteria</taxon>
        <taxon>Pseudomonadati</taxon>
        <taxon>Pseudomonadota</taxon>
        <taxon>Alphaproteobacteria</taxon>
        <taxon>Hyphomicrobiales</taxon>
        <taxon>Aurantimonadaceae</taxon>
        <taxon>Jiella</taxon>
    </lineage>
</organism>
<reference evidence="2 3" key="1">
    <citation type="submission" date="2021-04" db="EMBL/GenBank/DDBJ databases">
        <title>Whole genome sequence of Jiella sp. KSK16Y-1.</title>
        <authorList>
            <person name="Tuo L."/>
        </authorList>
    </citation>
    <scope>NUCLEOTIDE SEQUENCE [LARGE SCALE GENOMIC DNA]</scope>
    <source>
        <strain evidence="2 3">KSK16Y-1</strain>
    </source>
</reference>
<dbReference type="EMBL" id="JAGJCF010000009">
    <property type="protein sequence ID" value="MBP0616654.1"/>
    <property type="molecule type" value="Genomic_DNA"/>
</dbReference>
<gene>
    <name evidence="2" type="ORF">J6595_13780</name>
</gene>
<dbReference type="RefSeq" id="WP_209595135.1">
    <property type="nucleotide sequence ID" value="NZ_JAGJCF010000009.1"/>
</dbReference>
<evidence type="ECO:0000259" key="1">
    <source>
        <dbReference type="Pfam" id="PF10135"/>
    </source>
</evidence>
<feature type="domain" description="Flagellar protein FlgJ N-terminal" evidence="1">
    <location>
        <begin position="95"/>
        <end position="134"/>
    </location>
</feature>
<dbReference type="InterPro" id="IPR019301">
    <property type="entry name" value="Flagellar_prot_FlgJ_N"/>
</dbReference>
<dbReference type="Proteomes" id="UP000678276">
    <property type="component" value="Unassembled WGS sequence"/>
</dbReference>
<protein>
    <submittedName>
        <fullName evidence="2">Rod-binding protein</fullName>
    </submittedName>
</protein>
<comment type="caution">
    <text evidence="2">The sequence shown here is derived from an EMBL/GenBank/DDBJ whole genome shotgun (WGS) entry which is preliminary data.</text>
</comment>
<evidence type="ECO:0000313" key="2">
    <source>
        <dbReference type="EMBL" id="MBP0616654.1"/>
    </source>
</evidence>
<keyword evidence="3" id="KW-1185">Reference proteome</keyword>
<evidence type="ECO:0000313" key="3">
    <source>
        <dbReference type="Proteomes" id="UP000678276"/>
    </source>
</evidence>
<dbReference type="Pfam" id="PF10135">
    <property type="entry name" value="Rod-binding"/>
    <property type="match status" value="1"/>
</dbReference>
<accession>A0ABS4BKG7</accession>
<proteinExistence type="predicted"/>
<sequence>MTINTDFSINPASFGATRVAERSDAPSPAATKAAGESFSVALASAGTGAASAKASAVKTETIRPLVKHEAREVAPLEQFEGFVLRSFVESMLPSDASEFFGKGTAGAIWRSMLAEEIGAEMAKGGGIGIADAISKKENPTAGAHARAEATAGIAALQAQEDASEAATIATPKAVR</sequence>
<name>A0ABS4BKG7_9HYPH</name>